<reference evidence="1 2" key="1">
    <citation type="submission" date="2019-06" db="EMBL/GenBank/DDBJ databases">
        <title>Whole genome shotgun sequence of Brevibacillus agri NBRC 15538.</title>
        <authorList>
            <person name="Hosoyama A."/>
            <person name="Uohara A."/>
            <person name="Ohji S."/>
            <person name="Ichikawa N."/>
        </authorList>
    </citation>
    <scope>NUCLEOTIDE SEQUENCE [LARGE SCALE GENOMIC DNA]</scope>
    <source>
        <strain evidence="1 2">NBRC 15538</strain>
    </source>
</reference>
<name>A0ABQ0SLW2_9BACL</name>
<dbReference type="EMBL" id="BJOD01000008">
    <property type="protein sequence ID" value="GED24786.1"/>
    <property type="molecule type" value="Genomic_DNA"/>
</dbReference>
<dbReference type="Proteomes" id="UP000317180">
    <property type="component" value="Unassembled WGS sequence"/>
</dbReference>
<evidence type="ECO:0000313" key="1">
    <source>
        <dbReference type="EMBL" id="GED24786.1"/>
    </source>
</evidence>
<sequence length="85" mass="9184">MQFAARLVPLAAAKGHPFLFGQITASFANILSVRKVARRIAIDWTIASCEKNAILIFMAQLPHFVGASGTMYAMLAGTLALHQLL</sequence>
<protein>
    <submittedName>
        <fullName evidence="1">Uncharacterized protein</fullName>
    </submittedName>
</protein>
<comment type="caution">
    <text evidence="1">The sequence shown here is derived from an EMBL/GenBank/DDBJ whole genome shotgun (WGS) entry which is preliminary data.</text>
</comment>
<keyword evidence="2" id="KW-1185">Reference proteome</keyword>
<evidence type="ECO:0000313" key="2">
    <source>
        <dbReference type="Proteomes" id="UP000317180"/>
    </source>
</evidence>
<proteinExistence type="predicted"/>
<accession>A0ABQ0SLW2</accession>
<organism evidence="1 2">
    <name type="scientific">Brevibacillus agri</name>
    <dbReference type="NCBI Taxonomy" id="51101"/>
    <lineage>
        <taxon>Bacteria</taxon>
        <taxon>Bacillati</taxon>
        <taxon>Bacillota</taxon>
        <taxon>Bacilli</taxon>
        <taxon>Bacillales</taxon>
        <taxon>Paenibacillaceae</taxon>
        <taxon>Brevibacillus</taxon>
    </lineage>
</organism>
<gene>
    <name evidence="1" type="ORF">BAG01nite_08880</name>
</gene>